<dbReference type="EMBL" id="FORT01000001">
    <property type="protein sequence ID" value="SFI90927.1"/>
    <property type="molecule type" value="Genomic_DNA"/>
</dbReference>
<evidence type="ECO:0000313" key="3">
    <source>
        <dbReference type="Proteomes" id="UP000198915"/>
    </source>
</evidence>
<name>A0A1I3M1X6_9BACL</name>
<sequence length="299" mass="33839">MEGLQGFLDQLKASIAGNMPTTTSQEASCPFNKCDGSMWKVVQLPGKGSSEVRCECYDFKLFQLSISDKCPHRECDGSGWTLFLDEENGVCRRKECKCLIQENEQRRLDKLFKIARIPAKYLDKRLENYEAAPGSEQHTAWRMAKRYVERFQELRSEEKNGLFMFGNPGTGKSHLSYAILQEMMRQGVAGICATVPDLMESLRPGGDESQDTKKMLEALKTMDLLILDDLGACKSTPWVTERVYIILNARASNNLPTIITSNEDLDTLESLPGWDRIVSRILGMTHVVPVHGDDYRKKK</sequence>
<dbReference type="InterPro" id="IPR003593">
    <property type="entry name" value="AAA+_ATPase"/>
</dbReference>
<dbReference type="PANTHER" id="PTHR30050:SF4">
    <property type="entry name" value="ATP-BINDING PROTEIN RV3427C IN INSERTION SEQUENCE-RELATED"/>
    <property type="match status" value="1"/>
</dbReference>
<dbReference type="GeneID" id="61030744"/>
<dbReference type="Pfam" id="PF01695">
    <property type="entry name" value="IstB_IS21"/>
    <property type="match status" value="1"/>
</dbReference>
<reference evidence="3" key="1">
    <citation type="submission" date="2016-10" db="EMBL/GenBank/DDBJ databases">
        <authorList>
            <person name="Varghese N."/>
            <person name="Submissions S."/>
        </authorList>
    </citation>
    <scope>NUCLEOTIDE SEQUENCE [LARGE SCALE GENOMIC DNA]</scope>
    <source>
        <strain evidence="3">OK042</strain>
    </source>
</reference>
<proteinExistence type="predicted"/>
<evidence type="ECO:0000259" key="1">
    <source>
        <dbReference type="SMART" id="SM00382"/>
    </source>
</evidence>
<protein>
    <submittedName>
        <fullName evidence="2">DNA replication protein DnaC</fullName>
    </submittedName>
</protein>
<organism evidence="2 3">
    <name type="scientific">Brevibacillus centrosporus</name>
    <dbReference type="NCBI Taxonomy" id="54910"/>
    <lineage>
        <taxon>Bacteria</taxon>
        <taxon>Bacillati</taxon>
        <taxon>Bacillota</taxon>
        <taxon>Bacilli</taxon>
        <taxon>Bacillales</taxon>
        <taxon>Paenibacillaceae</taxon>
        <taxon>Brevibacillus</taxon>
    </lineage>
</organism>
<dbReference type="InterPro" id="IPR027417">
    <property type="entry name" value="P-loop_NTPase"/>
</dbReference>
<dbReference type="InterPro" id="IPR020591">
    <property type="entry name" value="Chromosome_initiator_DnaA-like"/>
</dbReference>
<dbReference type="STRING" id="1884381.SAMN05518846_101494"/>
<dbReference type="PANTHER" id="PTHR30050">
    <property type="entry name" value="CHROMOSOMAL REPLICATION INITIATOR PROTEIN DNAA"/>
    <property type="match status" value="1"/>
</dbReference>
<dbReference type="Gene3D" id="3.40.50.300">
    <property type="entry name" value="P-loop containing nucleotide triphosphate hydrolases"/>
    <property type="match status" value="1"/>
</dbReference>
<dbReference type="SUPFAM" id="SSF52540">
    <property type="entry name" value="P-loop containing nucleoside triphosphate hydrolases"/>
    <property type="match status" value="1"/>
</dbReference>
<evidence type="ECO:0000313" key="2">
    <source>
        <dbReference type="EMBL" id="SFI90927.1"/>
    </source>
</evidence>
<keyword evidence="3" id="KW-1185">Reference proteome</keyword>
<dbReference type="GO" id="GO:0005524">
    <property type="term" value="F:ATP binding"/>
    <property type="evidence" value="ECO:0007669"/>
    <property type="project" value="InterPro"/>
</dbReference>
<dbReference type="RefSeq" id="WP_092266359.1">
    <property type="nucleotide sequence ID" value="NZ_FORT01000001.1"/>
</dbReference>
<feature type="domain" description="AAA+ ATPase" evidence="1">
    <location>
        <begin position="158"/>
        <end position="288"/>
    </location>
</feature>
<gene>
    <name evidence="2" type="ORF">SAMN05518846_101494</name>
</gene>
<accession>A0A1I3M1X6</accession>
<dbReference type="Proteomes" id="UP000198915">
    <property type="component" value="Unassembled WGS sequence"/>
</dbReference>
<dbReference type="SMART" id="SM00382">
    <property type="entry name" value="AAA"/>
    <property type="match status" value="1"/>
</dbReference>
<dbReference type="AlphaFoldDB" id="A0A1I3M1X6"/>
<dbReference type="CDD" id="cd00009">
    <property type="entry name" value="AAA"/>
    <property type="match status" value="1"/>
</dbReference>
<dbReference type="GO" id="GO:0006260">
    <property type="term" value="P:DNA replication"/>
    <property type="evidence" value="ECO:0007669"/>
    <property type="project" value="TreeGrafter"/>
</dbReference>
<dbReference type="PRINTS" id="PR00051">
    <property type="entry name" value="DNAA"/>
</dbReference>
<dbReference type="InterPro" id="IPR002611">
    <property type="entry name" value="IstB_ATP-bd"/>
</dbReference>